<evidence type="ECO:0000256" key="2">
    <source>
        <dbReference type="ARBA" id="ARBA00022692"/>
    </source>
</evidence>
<feature type="transmembrane region" description="Helical" evidence="5">
    <location>
        <begin position="198"/>
        <end position="227"/>
    </location>
</feature>
<evidence type="ECO:0000256" key="4">
    <source>
        <dbReference type="ARBA" id="ARBA00023136"/>
    </source>
</evidence>
<evidence type="ECO:0000256" key="5">
    <source>
        <dbReference type="SAM" id="Phobius"/>
    </source>
</evidence>
<proteinExistence type="predicted"/>
<dbReference type="GO" id="GO:0016874">
    <property type="term" value="F:ligase activity"/>
    <property type="evidence" value="ECO:0007669"/>
    <property type="project" value="UniProtKB-KW"/>
</dbReference>
<evidence type="ECO:0000313" key="7">
    <source>
        <dbReference type="EMBL" id="MBD2872144.1"/>
    </source>
</evidence>
<dbReference type="InterPro" id="IPR007016">
    <property type="entry name" value="O-antigen_ligase-rel_domated"/>
</dbReference>
<protein>
    <submittedName>
        <fullName evidence="7">O-antigen ligase family protein</fullName>
    </submittedName>
</protein>
<dbReference type="PANTHER" id="PTHR37422">
    <property type="entry name" value="TEICHURONIC ACID BIOSYNTHESIS PROTEIN TUAE"/>
    <property type="match status" value="1"/>
</dbReference>
<keyword evidence="8" id="KW-1185">Reference proteome</keyword>
<feature type="transmembrane region" description="Helical" evidence="5">
    <location>
        <begin position="357"/>
        <end position="376"/>
    </location>
</feature>
<feature type="transmembrane region" description="Helical" evidence="5">
    <location>
        <begin position="383"/>
        <end position="407"/>
    </location>
</feature>
<feature type="transmembrane region" description="Helical" evidence="5">
    <location>
        <begin position="35"/>
        <end position="52"/>
    </location>
</feature>
<dbReference type="AlphaFoldDB" id="A0A927CQ67"/>
<reference evidence="7" key="1">
    <citation type="submission" date="2020-09" db="EMBL/GenBank/DDBJ databases">
        <title>A novel bacterium of genus Paenibacillus, isolated from South China Sea.</title>
        <authorList>
            <person name="Huang H."/>
            <person name="Mo K."/>
            <person name="Hu Y."/>
        </authorList>
    </citation>
    <scope>NUCLEOTIDE SEQUENCE</scope>
    <source>
        <strain evidence="7">IB182493</strain>
    </source>
</reference>
<evidence type="ECO:0000259" key="6">
    <source>
        <dbReference type="Pfam" id="PF04932"/>
    </source>
</evidence>
<feature type="domain" description="O-antigen ligase-related" evidence="6">
    <location>
        <begin position="200"/>
        <end position="364"/>
    </location>
</feature>
<comment type="subcellular location">
    <subcellularLocation>
        <location evidence="1">Membrane</location>
        <topology evidence="1">Multi-pass membrane protein</topology>
    </subcellularLocation>
</comment>
<feature type="transmembrane region" description="Helical" evidence="5">
    <location>
        <begin position="239"/>
        <end position="257"/>
    </location>
</feature>
<comment type="caution">
    <text evidence="7">The sequence shown here is derived from an EMBL/GenBank/DDBJ whole genome shotgun (WGS) entry which is preliminary data.</text>
</comment>
<feature type="transmembrane region" description="Helical" evidence="5">
    <location>
        <begin position="174"/>
        <end position="192"/>
    </location>
</feature>
<dbReference type="InterPro" id="IPR051533">
    <property type="entry name" value="WaaL-like"/>
</dbReference>
<feature type="transmembrane region" description="Helical" evidence="5">
    <location>
        <begin position="118"/>
        <end position="136"/>
    </location>
</feature>
<keyword evidence="2 5" id="KW-0812">Transmembrane</keyword>
<dbReference type="GO" id="GO:0016020">
    <property type="term" value="C:membrane"/>
    <property type="evidence" value="ECO:0007669"/>
    <property type="project" value="UniProtKB-SubCell"/>
</dbReference>
<keyword evidence="7" id="KW-0436">Ligase</keyword>
<gene>
    <name evidence="7" type="ORF">IDH41_26535</name>
</gene>
<keyword evidence="4 5" id="KW-0472">Membrane</keyword>
<sequence>MLVIRNLVIALFLLSLMLLTYDSLPYIPFSVYRPVSMFPMFLASVLLLLTDFRFKKGDVFLLLFVMYSIGHSLIAAMTNGDIGSSASHIVTLLFGLSMYRVTVYVAEQARKDPDVLKGIAKSIAIGFIPPLAAGFLQLVDSFFIRSGFSGVFTGLFAEKVYLRRIQMLSGEPSWAAIHMLSGGLIMFFLYKRGFRKQLLLFVATMSLMVLSFSAYAYSVLLTALVIYVLATNKNRGKMLAVLAVCAFVVVVGVPYLIETFRISGYFTQRFQFDFNQLINNDNSFFIRTVFPAIGFLEFARHPIFGVGGGFYYTEFASLLQQHFSSGLKFTEVYDLVFNKPDAATSRNLVSKVFAEEGLIGVILFGGFLVSIFRSCGANPYSKFAFALCIALVMNFDSYAFLDFWLLFGFIRGGGFETEASRTGLPVRAPVRAKGLMPPVRPIYSEWRRKA</sequence>
<feature type="transmembrane region" description="Helical" evidence="5">
    <location>
        <begin position="89"/>
        <end position="106"/>
    </location>
</feature>
<dbReference type="EMBL" id="JACXIY010000042">
    <property type="protein sequence ID" value="MBD2872144.1"/>
    <property type="molecule type" value="Genomic_DNA"/>
</dbReference>
<dbReference type="Proteomes" id="UP000632125">
    <property type="component" value="Unassembled WGS sequence"/>
</dbReference>
<dbReference type="PANTHER" id="PTHR37422:SF13">
    <property type="entry name" value="LIPOPOLYSACCHARIDE BIOSYNTHESIS PROTEIN PA4999-RELATED"/>
    <property type="match status" value="1"/>
</dbReference>
<evidence type="ECO:0000313" key="8">
    <source>
        <dbReference type="Proteomes" id="UP000632125"/>
    </source>
</evidence>
<keyword evidence="3 5" id="KW-1133">Transmembrane helix</keyword>
<feature type="transmembrane region" description="Helical" evidence="5">
    <location>
        <begin position="59"/>
        <end position="77"/>
    </location>
</feature>
<accession>A0A927CQ67</accession>
<evidence type="ECO:0000256" key="3">
    <source>
        <dbReference type="ARBA" id="ARBA00022989"/>
    </source>
</evidence>
<organism evidence="7 8">
    <name type="scientific">Paenibacillus arenilitoris</name>
    <dbReference type="NCBI Taxonomy" id="2772299"/>
    <lineage>
        <taxon>Bacteria</taxon>
        <taxon>Bacillati</taxon>
        <taxon>Bacillota</taxon>
        <taxon>Bacilli</taxon>
        <taxon>Bacillales</taxon>
        <taxon>Paenibacillaceae</taxon>
        <taxon>Paenibacillus</taxon>
    </lineage>
</organism>
<evidence type="ECO:0000256" key="1">
    <source>
        <dbReference type="ARBA" id="ARBA00004141"/>
    </source>
</evidence>
<dbReference type="Pfam" id="PF04932">
    <property type="entry name" value="Wzy_C"/>
    <property type="match status" value="1"/>
</dbReference>
<name>A0A927CQ67_9BACL</name>